<comment type="caution">
    <text evidence="4">The sequence shown here is derived from an EMBL/GenBank/DDBJ whole genome shotgun (WGS) entry which is preliminary data.</text>
</comment>
<evidence type="ECO:0000256" key="2">
    <source>
        <dbReference type="SAM" id="Coils"/>
    </source>
</evidence>
<protein>
    <recommendedName>
        <fullName evidence="3">Septin-type G domain-containing protein</fullName>
    </recommendedName>
</protein>
<gene>
    <name evidence="4" type="ORF">PLOB_00030910</name>
</gene>
<keyword evidence="1" id="KW-0547">Nucleotide-binding</keyword>
<evidence type="ECO:0000256" key="1">
    <source>
        <dbReference type="RuleBase" id="RU004560"/>
    </source>
</evidence>
<keyword evidence="2" id="KW-0175">Coiled coil</keyword>
<reference evidence="4 5" key="1">
    <citation type="submission" date="2022-05" db="EMBL/GenBank/DDBJ databases">
        <authorList>
            <consortium name="Genoscope - CEA"/>
            <person name="William W."/>
        </authorList>
    </citation>
    <scope>NUCLEOTIDE SEQUENCE [LARGE SCALE GENOMIC DNA]</scope>
</reference>
<sequence>MSSTSGAAGASFVKSHLAEHMLALADELEDGSPAIYRLNMREEMKLENSMIARKSIGRPCRNGHGQNERVFLVVGATGAGKSTLINGMVNYILGVEWKDDFRFKIITEDDKKSQADSQTTDITAYTFHPMKGSLIDYTFTIIDTPGFGATEGIKRDREITEQIKEFFSILPPQGIDHLDGIGFVTQASQARLTKTQEYIFDAILSVFGKDVSQNIFMMLTFADGQRPPVLEAIKKAKIPSQSDKYFKFNNSALFAEHSSETPEVEMNFDEMFWKMGFSSFKRFFVEFPKTESVSLRLTKEVLEEREQLHMSLEGLNEQIKLGLDKIEEMRQEELVLQKHEKDIEANKNFEYKVQVTKPTYIDLEGTGQKTTTCLPCHITCHKNCRRRDGAKFKCWAMNEDGYCRICPRGCIWSEHKNLPYLIKHKLIEETRTLESLKKKYHKAMKEKATAKQMITVLDLDLQKVHKQVLNMIRQAQQSVRRLDEIALKTNPLTEVEYIDLLIESEKRSVNPGWQQRINYYEEAKRQAEILSKVKDEKESQTLIQQMSAQQGMDVNRTENETIKALTEMHLDKDQSKKWYERFKFRFR</sequence>
<dbReference type="EMBL" id="CALNXK010000004">
    <property type="protein sequence ID" value="CAH3036323.1"/>
    <property type="molecule type" value="Genomic_DNA"/>
</dbReference>
<dbReference type="CDD" id="cd00882">
    <property type="entry name" value="Ras_like_GTPase"/>
    <property type="match status" value="1"/>
</dbReference>
<keyword evidence="1" id="KW-0342">GTP-binding</keyword>
<organism evidence="4 5">
    <name type="scientific">Porites lobata</name>
    <dbReference type="NCBI Taxonomy" id="104759"/>
    <lineage>
        <taxon>Eukaryota</taxon>
        <taxon>Metazoa</taxon>
        <taxon>Cnidaria</taxon>
        <taxon>Anthozoa</taxon>
        <taxon>Hexacorallia</taxon>
        <taxon>Scleractinia</taxon>
        <taxon>Fungiina</taxon>
        <taxon>Poritidae</taxon>
        <taxon>Porites</taxon>
    </lineage>
</organism>
<keyword evidence="5" id="KW-1185">Reference proteome</keyword>
<dbReference type="PANTHER" id="PTHR32046:SF14">
    <property type="match status" value="1"/>
</dbReference>
<feature type="coiled-coil region" evidence="2">
    <location>
        <begin position="426"/>
        <end position="453"/>
    </location>
</feature>
<proteinExistence type="inferred from homology"/>
<dbReference type="Proteomes" id="UP001159405">
    <property type="component" value="Unassembled WGS sequence"/>
</dbReference>
<dbReference type="Pfam" id="PF00735">
    <property type="entry name" value="Septin"/>
    <property type="match status" value="1"/>
</dbReference>
<dbReference type="Gene3D" id="3.40.50.300">
    <property type="entry name" value="P-loop containing nucleotide triphosphate hydrolases"/>
    <property type="match status" value="1"/>
</dbReference>
<evidence type="ECO:0000313" key="5">
    <source>
        <dbReference type="Proteomes" id="UP001159405"/>
    </source>
</evidence>
<comment type="similarity">
    <text evidence="1">Belongs to the TRAFAC class TrmE-Era-EngA-EngB-Septin-like GTPase superfamily. Septin GTPase family.</text>
</comment>
<accession>A0ABN8MX38</accession>
<feature type="domain" description="Septin-type G" evidence="3">
    <location>
        <begin position="71"/>
        <end position="150"/>
    </location>
</feature>
<dbReference type="InterPro" id="IPR027417">
    <property type="entry name" value="P-loop_NTPase"/>
</dbReference>
<dbReference type="InterPro" id="IPR030379">
    <property type="entry name" value="G_SEPTIN_dom"/>
</dbReference>
<evidence type="ECO:0000313" key="4">
    <source>
        <dbReference type="EMBL" id="CAH3036323.1"/>
    </source>
</evidence>
<dbReference type="PANTHER" id="PTHR32046">
    <property type="entry name" value="G DOMAIN-CONTAINING PROTEIN"/>
    <property type="match status" value="1"/>
</dbReference>
<evidence type="ECO:0000259" key="3">
    <source>
        <dbReference type="Pfam" id="PF00735"/>
    </source>
</evidence>
<dbReference type="SUPFAM" id="SSF52540">
    <property type="entry name" value="P-loop containing nucleoside triphosphate hydrolases"/>
    <property type="match status" value="1"/>
</dbReference>
<name>A0ABN8MX38_9CNID</name>